<feature type="chain" id="PRO_5007855443" description="Lytic polysaccharide monooxygenase" evidence="1">
    <location>
        <begin position="21"/>
        <end position="147"/>
    </location>
</feature>
<name>A0A165B0G4_9APHY</name>
<reference evidence="2 3" key="1">
    <citation type="journal article" date="2016" name="Mol. Biol. Evol.">
        <title>Comparative Genomics of Early-Diverging Mushroom-Forming Fungi Provides Insights into the Origins of Lignocellulose Decay Capabilities.</title>
        <authorList>
            <person name="Nagy L.G."/>
            <person name="Riley R."/>
            <person name="Tritt A."/>
            <person name="Adam C."/>
            <person name="Daum C."/>
            <person name="Floudas D."/>
            <person name="Sun H."/>
            <person name="Yadav J.S."/>
            <person name="Pangilinan J."/>
            <person name="Larsson K.H."/>
            <person name="Matsuura K."/>
            <person name="Barry K."/>
            <person name="Labutti K."/>
            <person name="Kuo R."/>
            <person name="Ohm R.A."/>
            <person name="Bhattacharya S.S."/>
            <person name="Shirouzu T."/>
            <person name="Yoshinaga Y."/>
            <person name="Martin F.M."/>
            <person name="Grigoriev I.V."/>
            <person name="Hibbett D.S."/>
        </authorList>
    </citation>
    <scope>NUCLEOTIDE SEQUENCE [LARGE SCALE GENOMIC DNA]</scope>
    <source>
        <strain evidence="2 3">93-53</strain>
    </source>
</reference>
<proteinExistence type="predicted"/>
<dbReference type="Proteomes" id="UP000076871">
    <property type="component" value="Unassembled WGS sequence"/>
</dbReference>
<dbReference type="Pfam" id="PF19271">
    <property type="entry name" value="Nis1"/>
    <property type="match status" value="1"/>
</dbReference>
<dbReference type="InParanoid" id="A0A165B0G4"/>
<sequence length="147" mass="15401">MFAFIKSLILFGILAASVHAQWIYVDYPAAGTTVSAGSNITVLVAQPVPATPSIEVGLAICLKSCAGYSDGCASFDTTQQLGDILYIGPYDPVYHSTEWPPYQNFTVQIPASMSAGEASLSATHLALIGAGPEPFMQVGNETIIIAS</sequence>
<dbReference type="RefSeq" id="XP_040757736.1">
    <property type="nucleotide sequence ID" value="XM_040906000.1"/>
</dbReference>
<dbReference type="EMBL" id="KV427702">
    <property type="protein sequence ID" value="KZS99995.1"/>
    <property type="molecule type" value="Genomic_DNA"/>
</dbReference>
<organism evidence="2 3">
    <name type="scientific">Laetiporus sulphureus 93-53</name>
    <dbReference type="NCBI Taxonomy" id="1314785"/>
    <lineage>
        <taxon>Eukaryota</taxon>
        <taxon>Fungi</taxon>
        <taxon>Dikarya</taxon>
        <taxon>Basidiomycota</taxon>
        <taxon>Agaricomycotina</taxon>
        <taxon>Agaricomycetes</taxon>
        <taxon>Polyporales</taxon>
        <taxon>Laetiporus</taxon>
    </lineage>
</organism>
<dbReference type="InterPro" id="IPR045469">
    <property type="entry name" value="Nis1"/>
</dbReference>
<dbReference type="OrthoDB" id="2841294at2759"/>
<dbReference type="AlphaFoldDB" id="A0A165B0G4"/>
<evidence type="ECO:0008006" key="4">
    <source>
        <dbReference type="Google" id="ProtNLM"/>
    </source>
</evidence>
<feature type="signal peptide" evidence="1">
    <location>
        <begin position="1"/>
        <end position="20"/>
    </location>
</feature>
<gene>
    <name evidence="2" type="ORF">LAESUDRAFT_688689</name>
</gene>
<dbReference type="GeneID" id="63823029"/>
<evidence type="ECO:0000313" key="2">
    <source>
        <dbReference type="EMBL" id="KZS99995.1"/>
    </source>
</evidence>
<evidence type="ECO:0000313" key="3">
    <source>
        <dbReference type="Proteomes" id="UP000076871"/>
    </source>
</evidence>
<accession>A0A165B0G4</accession>
<protein>
    <recommendedName>
        <fullName evidence="4">Lytic polysaccharide monooxygenase</fullName>
    </recommendedName>
</protein>
<evidence type="ECO:0000256" key="1">
    <source>
        <dbReference type="SAM" id="SignalP"/>
    </source>
</evidence>
<keyword evidence="1" id="KW-0732">Signal</keyword>
<keyword evidence="3" id="KW-1185">Reference proteome</keyword>